<feature type="domain" description="DUF1835" evidence="2">
    <location>
        <begin position="25"/>
        <end position="146"/>
    </location>
</feature>
<organism evidence="4 5">
    <name type="scientific">Nocardia terrae</name>
    <dbReference type="NCBI Taxonomy" id="2675851"/>
    <lineage>
        <taxon>Bacteria</taxon>
        <taxon>Bacillati</taxon>
        <taxon>Actinomycetota</taxon>
        <taxon>Actinomycetes</taxon>
        <taxon>Mycobacteriales</taxon>
        <taxon>Nocardiaceae</taxon>
        <taxon>Nocardia</taxon>
    </lineage>
</organism>
<accession>A0A7K1V8I3</accession>
<dbReference type="InterPro" id="IPR014973">
    <property type="entry name" value="DUF1835"/>
</dbReference>
<reference evidence="4 5" key="1">
    <citation type="submission" date="2019-12" db="EMBL/GenBank/DDBJ databases">
        <title>Nocardia sp. nov. ET3-3 isolated from soil.</title>
        <authorList>
            <person name="Kanchanasin P."/>
            <person name="Tanasupawat S."/>
            <person name="Yuki M."/>
            <person name="Kudo T."/>
        </authorList>
    </citation>
    <scope>NUCLEOTIDE SEQUENCE [LARGE SCALE GENOMIC DNA]</scope>
    <source>
        <strain evidence="4 5">ET3-3</strain>
    </source>
</reference>
<dbReference type="Proteomes" id="UP000466794">
    <property type="component" value="Unassembled WGS sequence"/>
</dbReference>
<evidence type="ECO:0000259" key="3">
    <source>
        <dbReference type="Pfam" id="PF12395"/>
    </source>
</evidence>
<evidence type="ECO:0000313" key="4">
    <source>
        <dbReference type="EMBL" id="MVU82791.1"/>
    </source>
</evidence>
<dbReference type="EMBL" id="WRPP01000010">
    <property type="protein sequence ID" value="MVU82791.1"/>
    <property type="molecule type" value="Genomic_DNA"/>
</dbReference>
<evidence type="ECO:0000313" key="5">
    <source>
        <dbReference type="Proteomes" id="UP000466794"/>
    </source>
</evidence>
<proteinExistence type="predicted"/>
<evidence type="ECO:0000259" key="2">
    <source>
        <dbReference type="Pfam" id="PF08874"/>
    </source>
</evidence>
<gene>
    <name evidence="4" type="ORF">GPX89_36850</name>
</gene>
<dbReference type="Pfam" id="PF08874">
    <property type="entry name" value="DUF1835"/>
    <property type="match status" value="1"/>
</dbReference>
<sequence>MADHRRQLTADQPDPHCGDEDPATVHLVSGLSAAGALRSALDADPTTAGSSIAIFPDHLSCGPLASGDPGVRVRWWQSWWPDLLRAEGYIDDPESWTARLPERLEKFWHTVDVAARLVVWRGVGNANELLVFHAITDHLGERVFDIVDVPHPVGTATPAEFRALLSTARAITPAERVASRCLWQRLEQDNAMFRVITSAGLRSVPPDHYDAALLDAAGREWTPIVRVVAPVMAAMNAGDAELFWRVASLVDSGALSADGNPWEVKTTKVKRA</sequence>
<keyword evidence="5" id="KW-1185">Reference proteome</keyword>
<dbReference type="Pfam" id="PF12395">
    <property type="entry name" value="DUF3658"/>
    <property type="match status" value="1"/>
</dbReference>
<dbReference type="InterPro" id="IPR022123">
    <property type="entry name" value="DUF3658"/>
</dbReference>
<evidence type="ECO:0000256" key="1">
    <source>
        <dbReference type="SAM" id="MobiDB-lite"/>
    </source>
</evidence>
<feature type="compositionally biased region" description="Basic and acidic residues" evidence="1">
    <location>
        <begin position="1"/>
        <end position="19"/>
    </location>
</feature>
<feature type="domain" description="DUF3658" evidence="3">
    <location>
        <begin position="165"/>
        <end position="263"/>
    </location>
</feature>
<protein>
    <submittedName>
        <fullName evidence="4">DUF1835 domain-containing protein</fullName>
    </submittedName>
</protein>
<comment type="caution">
    <text evidence="4">The sequence shown here is derived from an EMBL/GenBank/DDBJ whole genome shotgun (WGS) entry which is preliminary data.</text>
</comment>
<feature type="region of interest" description="Disordered" evidence="1">
    <location>
        <begin position="1"/>
        <end position="21"/>
    </location>
</feature>
<dbReference type="AlphaFoldDB" id="A0A7K1V8I3"/>
<name>A0A7K1V8I3_9NOCA</name>